<dbReference type="InterPro" id="IPR037319">
    <property type="entry name" value="Rrp40_S1"/>
</dbReference>
<sequence>MEIDSKFVVPGTKIDISFLSNQNNSENPNENTPVILGPGLLDFESGVISYAAGELQHNSKDTIWVDFNKKRYVPAELEPVIGTVVARHAEGYRVDIGSAHIANLNSLAFENATKRNKPNLNPGTLVYGRVCLANKFLEPEIECYNSNTNKADGYGELADGFLIKTSLKHCRRLLKQNPAILTSLGEHLSFEIAIGLNGFVWIKSQTHDRTILIANAIKNSEFLSDADCKLMVTQLISSL</sequence>
<dbReference type="GO" id="GO:0010468">
    <property type="term" value="P:regulation of gene expression"/>
    <property type="evidence" value="ECO:0007669"/>
    <property type="project" value="UniProtKB-ARBA"/>
</dbReference>
<dbReference type="InterPro" id="IPR036612">
    <property type="entry name" value="KH_dom_type_1_sf"/>
</dbReference>
<comment type="caution">
    <text evidence="12">The sequence shown here is derived from an EMBL/GenBank/DDBJ whole genome shotgun (WGS) entry which is preliminary data.</text>
</comment>
<dbReference type="SUPFAM" id="SSF54791">
    <property type="entry name" value="Eukaryotic type KH-domain (KH-domain type I)"/>
    <property type="match status" value="1"/>
</dbReference>
<dbReference type="InterPro" id="IPR049469">
    <property type="entry name" value="RRP40_KH-I"/>
</dbReference>
<dbReference type="Gene3D" id="2.40.50.100">
    <property type="match status" value="1"/>
</dbReference>
<dbReference type="FunFam" id="2.40.50.140:FF:000112">
    <property type="entry name" value="Exosome complex component RRP40"/>
    <property type="match status" value="1"/>
</dbReference>
<evidence type="ECO:0000256" key="1">
    <source>
        <dbReference type="ARBA" id="ARBA00004496"/>
    </source>
</evidence>
<dbReference type="AlphaFoldDB" id="A0A2T9Y8E6"/>
<evidence type="ECO:0000256" key="2">
    <source>
        <dbReference type="ARBA" id="ARBA00004604"/>
    </source>
</evidence>
<evidence type="ECO:0000259" key="10">
    <source>
        <dbReference type="Pfam" id="PF15985"/>
    </source>
</evidence>
<dbReference type="GO" id="GO:0000176">
    <property type="term" value="C:nuclear exosome (RNase complex)"/>
    <property type="evidence" value="ECO:0007669"/>
    <property type="project" value="TreeGrafter"/>
</dbReference>
<name>A0A2T9Y8E6_9FUNG</name>
<evidence type="ECO:0000256" key="3">
    <source>
        <dbReference type="ARBA" id="ARBA00007841"/>
    </source>
</evidence>
<comment type="subcellular location">
    <subcellularLocation>
        <location evidence="1">Cytoplasm</location>
    </subcellularLocation>
    <subcellularLocation>
        <location evidence="2">Nucleus</location>
        <location evidence="2">Nucleolus</location>
    </subcellularLocation>
</comment>
<protein>
    <recommendedName>
        <fullName evidence="9">Ribosomal RNA-processing protein 40</fullName>
    </recommendedName>
</protein>
<gene>
    <name evidence="12" type="ORF">BB559_005512</name>
</gene>
<evidence type="ECO:0000256" key="6">
    <source>
        <dbReference type="ARBA" id="ARBA00022835"/>
    </source>
</evidence>
<dbReference type="InterPro" id="IPR012340">
    <property type="entry name" value="NA-bd_OB-fold"/>
</dbReference>
<dbReference type="Gene3D" id="3.30.1370.10">
    <property type="entry name" value="K Homology domain, type 1"/>
    <property type="match status" value="1"/>
</dbReference>
<proteinExistence type="inferred from homology"/>
<dbReference type="GO" id="GO:0000177">
    <property type="term" value="C:cytoplasmic exosome (RNase complex)"/>
    <property type="evidence" value="ECO:0007669"/>
    <property type="project" value="TreeGrafter"/>
</dbReference>
<reference evidence="12 13" key="1">
    <citation type="journal article" date="2018" name="MBio">
        <title>Comparative Genomics Reveals the Core Gene Toolbox for the Fungus-Insect Symbiosis.</title>
        <authorList>
            <person name="Wang Y."/>
            <person name="Stata M."/>
            <person name="Wang W."/>
            <person name="Stajich J.E."/>
            <person name="White M.M."/>
            <person name="Moncalvo J.M."/>
        </authorList>
    </citation>
    <scope>NUCLEOTIDE SEQUENCE [LARGE SCALE GENOMIC DNA]</scope>
    <source>
        <strain evidence="12 13">AUS-77-4</strain>
    </source>
</reference>
<dbReference type="FunFam" id="3.30.1370.10:FF:000038">
    <property type="entry name" value="exosome complex component RRP40"/>
    <property type="match status" value="1"/>
</dbReference>
<dbReference type="InterPro" id="IPR004088">
    <property type="entry name" value="KH_dom_type_1"/>
</dbReference>
<dbReference type="SUPFAM" id="SSF50249">
    <property type="entry name" value="Nucleic acid-binding proteins"/>
    <property type="match status" value="1"/>
</dbReference>
<dbReference type="InterPro" id="IPR041054">
    <property type="entry name" value="Rrp40_N_euk"/>
</dbReference>
<dbReference type="Pfam" id="PF15985">
    <property type="entry name" value="KH_6"/>
    <property type="match status" value="1"/>
</dbReference>
<dbReference type="PANTHER" id="PTHR21321">
    <property type="entry name" value="PNAS-3 RELATED"/>
    <property type="match status" value="1"/>
</dbReference>
<evidence type="ECO:0000256" key="9">
    <source>
        <dbReference type="ARBA" id="ARBA00030615"/>
    </source>
</evidence>
<dbReference type="OrthoDB" id="340500at2759"/>
<evidence type="ECO:0000313" key="12">
    <source>
        <dbReference type="EMBL" id="PVU88584.1"/>
    </source>
</evidence>
<dbReference type="GO" id="GO:0071035">
    <property type="term" value="P:nuclear polyadenylation-dependent rRNA catabolic process"/>
    <property type="evidence" value="ECO:0007669"/>
    <property type="project" value="TreeGrafter"/>
</dbReference>
<evidence type="ECO:0000256" key="7">
    <source>
        <dbReference type="ARBA" id="ARBA00022884"/>
    </source>
</evidence>
<evidence type="ECO:0000256" key="8">
    <source>
        <dbReference type="ARBA" id="ARBA00023242"/>
    </source>
</evidence>
<dbReference type="GO" id="GO:0005730">
    <property type="term" value="C:nucleolus"/>
    <property type="evidence" value="ECO:0007669"/>
    <property type="project" value="UniProtKB-SubCell"/>
</dbReference>
<dbReference type="GO" id="GO:0034475">
    <property type="term" value="P:U4 snRNA 3'-end processing"/>
    <property type="evidence" value="ECO:0007669"/>
    <property type="project" value="TreeGrafter"/>
</dbReference>
<keyword evidence="6" id="KW-0271">Exosome</keyword>
<dbReference type="CDD" id="cd22526">
    <property type="entry name" value="KH-I_Rrp40"/>
    <property type="match status" value="1"/>
</dbReference>
<keyword evidence="5" id="KW-0698">rRNA processing</keyword>
<evidence type="ECO:0000259" key="11">
    <source>
        <dbReference type="Pfam" id="PF18311"/>
    </source>
</evidence>
<dbReference type="EMBL" id="MBFT01000610">
    <property type="protein sequence ID" value="PVU88584.1"/>
    <property type="molecule type" value="Genomic_DNA"/>
</dbReference>
<dbReference type="STRING" id="61424.A0A2T9Y8E6"/>
<feature type="domain" description="K Homology" evidence="10">
    <location>
        <begin position="160"/>
        <end position="206"/>
    </location>
</feature>
<dbReference type="Proteomes" id="UP000245699">
    <property type="component" value="Unassembled WGS sequence"/>
</dbReference>
<keyword evidence="4" id="KW-0963">Cytoplasm</keyword>
<comment type="similarity">
    <text evidence="3">Belongs to the RRP40 family.</text>
</comment>
<keyword evidence="13" id="KW-1185">Reference proteome</keyword>
<dbReference type="GO" id="GO:0071051">
    <property type="term" value="P:poly(A)-dependent snoRNA 3'-end processing"/>
    <property type="evidence" value="ECO:0007669"/>
    <property type="project" value="TreeGrafter"/>
</dbReference>
<evidence type="ECO:0000256" key="4">
    <source>
        <dbReference type="ARBA" id="ARBA00022490"/>
    </source>
</evidence>
<evidence type="ECO:0000313" key="13">
    <source>
        <dbReference type="Proteomes" id="UP000245699"/>
    </source>
</evidence>
<keyword evidence="8" id="KW-0539">Nucleus</keyword>
<dbReference type="GO" id="GO:0003723">
    <property type="term" value="F:RNA binding"/>
    <property type="evidence" value="ECO:0007669"/>
    <property type="project" value="UniProtKB-KW"/>
</dbReference>
<dbReference type="CDD" id="cd05790">
    <property type="entry name" value="S1_Rrp40"/>
    <property type="match status" value="1"/>
</dbReference>
<dbReference type="Pfam" id="PF18311">
    <property type="entry name" value="Rrp40_N"/>
    <property type="match status" value="1"/>
</dbReference>
<dbReference type="InterPro" id="IPR026699">
    <property type="entry name" value="Exosome_RNA_bind1/RRP40/RRP4"/>
</dbReference>
<dbReference type="PANTHER" id="PTHR21321:SF1">
    <property type="entry name" value="EXOSOME COMPLEX COMPONENT RRP40"/>
    <property type="match status" value="1"/>
</dbReference>
<dbReference type="GO" id="GO:0071034">
    <property type="term" value="P:CUT catabolic process"/>
    <property type="evidence" value="ECO:0007669"/>
    <property type="project" value="TreeGrafter"/>
</dbReference>
<dbReference type="GO" id="GO:0000467">
    <property type="term" value="P:exonucleolytic trimming to generate mature 3'-end of 5.8S rRNA from tricistronic rRNA transcript (SSU-rRNA, 5.8S rRNA, LSU-rRNA)"/>
    <property type="evidence" value="ECO:0007669"/>
    <property type="project" value="TreeGrafter"/>
</dbReference>
<dbReference type="GO" id="GO:0071038">
    <property type="term" value="P:TRAMP-dependent tRNA surveillance pathway"/>
    <property type="evidence" value="ECO:0007669"/>
    <property type="project" value="TreeGrafter"/>
</dbReference>
<dbReference type="Pfam" id="PF21262">
    <property type="entry name" value="RRP40_S1"/>
    <property type="match status" value="1"/>
</dbReference>
<evidence type="ECO:0000256" key="5">
    <source>
        <dbReference type="ARBA" id="ARBA00022552"/>
    </source>
</evidence>
<organism evidence="12 13">
    <name type="scientific">Furculomyces boomerangus</name>
    <dbReference type="NCBI Taxonomy" id="61424"/>
    <lineage>
        <taxon>Eukaryota</taxon>
        <taxon>Fungi</taxon>
        <taxon>Fungi incertae sedis</taxon>
        <taxon>Zoopagomycota</taxon>
        <taxon>Kickxellomycotina</taxon>
        <taxon>Harpellomycetes</taxon>
        <taxon>Harpellales</taxon>
        <taxon>Harpellaceae</taxon>
        <taxon>Furculomyces</taxon>
    </lineage>
</organism>
<accession>A0A2T9Y8E6</accession>
<dbReference type="Gene3D" id="2.40.50.140">
    <property type="entry name" value="Nucleic acid-binding proteins"/>
    <property type="match status" value="1"/>
</dbReference>
<keyword evidence="7" id="KW-0694">RNA-binding</keyword>
<dbReference type="SUPFAM" id="SSF110324">
    <property type="entry name" value="Ribosomal L27 protein-like"/>
    <property type="match status" value="1"/>
</dbReference>
<feature type="domain" description="Exosome complex exonuclease Rrp40 N-terminal" evidence="11">
    <location>
        <begin position="34"/>
        <end position="71"/>
    </location>
</feature>